<sequence length="112" mass="12925">MEMGADSSCEIYCIIDALDECEPNSQQTILRQIYQSFARRGARYSFSPGPYILITSRPYPEIGENLSHFRCKDLGSYSAVKKDIKIMIDEKVHDLSKRKNYPKRVIEEVSQI</sequence>
<dbReference type="InterPro" id="IPR056884">
    <property type="entry name" value="NPHP3-like_N"/>
</dbReference>
<evidence type="ECO:0000256" key="1">
    <source>
        <dbReference type="ARBA" id="ARBA00022737"/>
    </source>
</evidence>
<protein>
    <recommendedName>
        <fullName evidence="2">Nephrocystin 3-like N-terminal domain-containing protein</fullName>
    </recommendedName>
</protein>
<keyword evidence="4" id="KW-1185">Reference proteome</keyword>
<proteinExistence type="predicted"/>
<organism evidence="3 4">
    <name type="scientific">Talaromyces proteolyticus</name>
    <dbReference type="NCBI Taxonomy" id="1131652"/>
    <lineage>
        <taxon>Eukaryota</taxon>
        <taxon>Fungi</taxon>
        <taxon>Dikarya</taxon>
        <taxon>Ascomycota</taxon>
        <taxon>Pezizomycotina</taxon>
        <taxon>Eurotiomycetes</taxon>
        <taxon>Eurotiomycetidae</taxon>
        <taxon>Eurotiales</taxon>
        <taxon>Trichocomaceae</taxon>
        <taxon>Talaromyces</taxon>
        <taxon>Talaromyces sect. Bacilispori</taxon>
    </lineage>
</organism>
<dbReference type="RefSeq" id="XP_046071351.1">
    <property type="nucleotide sequence ID" value="XM_046214155.1"/>
</dbReference>
<reference evidence="3" key="1">
    <citation type="submission" date="2021-12" db="EMBL/GenBank/DDBJ databases">
        <title>Convergent genome expansion in fungi linked to evolution of root-endophyte symbiosis.</title>
        <authorList>
            <consortium name="DOE Joint Genome Institute"/>
            <person name="Ke Y.-H."/>
            <person name="Bonito G."/>
            <person name="Liao H.-L."/>
            <person name="Looney B."/>
            <person name="Rojas-Flechas A."/>
            <person name="Nash J."/>
            <person name="Hameed K."/>
            <person name="Schadt C."/>
            <person name="Martin F."/>
            <person name="Crous P.W."/>
            <person name="Miettinen O."/>
            <person name="Magnuson J.K."/>
            <person name="Labbe J."/>
            <person name="Jacobson D."/>
            <person name="Doktycz M.J."/>
            <person name="Veneault-Fourrey C."/>
            <person name="Kuo A."/>
            <person name="Mondo S."/>
            <person name="Calhoun S."/>
            <person name="Riley R."/>
            <person name="Ohm R."/>
            <person name="LaButti K."/>
            <person name="Andreopoulos B."/>
            <person name="Pangilinan J."/>
            <person name="Nolan M."/>
            <person name="Tritt A."/>
            <person name="Clum A."/>
            <person name="Lipzen A."/>
            <person name="Daum C."/>
            <person name="Barry K."/>
            <person name="Grigoriev I.V."/>
            <person name="Vilgalys R."/>
        </authorList>
    </citation>
    <scope>NUCLEOTIDE SEQUENCE</scope>
    <source>
        <strain evidence="3">PMI_201</strain>
    </source>
</reference>
<name>A0AAD4KPE5_9EURO</name>
<dbReference type="AlphaFoldDB" id="A0AAD4KPE5"/>
<comment type="caution">
    <text evidence="3">The sequence shown here is derived from an EMBL/GenBank/DDBJ whole genome shotgun (WGS) entry which is preliminary data.</text>
</comment>
<dbReference type="Proteomes" id="UP001201262">
    <property type="component" value="Unassembled WGS sequence"/>
</dbReference>
<dbReference type="EMBL" id="JAJTJA010000007">
    <property type="protein sequence ID" value="KAH8696414.1"/>
    <property type="molecule type" value="Genomic_DNA"/>
</dbReference>
<dbReference type="GeneID" id="70244442"/>
<dbReference type="Pfam" id="PF24883">
    <property type="entry name" value="NPHP3_N"/>
    <property type="match status" value="1"/>
</dbReference>
<keyword evidence="1" id="KW-0677">Repeat</keyword>
<gene>
    <name evidence="3" type="ORF">BGW36DRAFT_360252</name>
</gene>
<evidence type="ECO:0000313" key="3">
    <source>
        <dbReference type="EMBL" id="KAH8696414.1"/>
    </source>
</evidence>
<feature type="domain" description="Nephrocystin 3-like N-terminal" evidence="2">
    <location>
        <begin position="7"/>
        <end position="57"/>
    </location>
</feature>
<evidence type="ECO:0000313" key="4">
    <source>
        <dbReference type="Proteomes" id="UP001201262"/>
    </source>
</evidence>
<accession>A0AAD4KPE5</accession>
<evidence type="ECO:0000259" key="2">
    <source>
        <dbReference type="Pfam" id="PF24883"/>
    </source>
</evidence>